<gene>
    <name evidence="1" type="ORF">NQ318_010537</name>
</gene>
<name>A0AAV8YEK6_9CUCU</name>
<evidence type="ECO:0000313" key="1">
    <source>
        <dbReference type="EMBL" id="KAJ8949903.1"/>
    </source>
</evidence>
<keyword evidence="2" id="KW-1185">Reference proteome</keyword>
<proteinExistence type="predicted"/>
<dbReference type="EMBL" id="JAPWTK010000108">
    <property type="protein sequence ID" value="KAJ8949903.1"/>
    <property type="molecule type" value="Genomic_DNA"/>
</dbReference>
<protein>
    <submittedName>
        <fullName evidence="1">Uncharacterized protein</fullName>
    </submittedName>
</protein>
<evidence type="ECO:0000313" key="2">
    <source>
        <dbReference type="Proteomes" id="UP001162162"/>
    </source>
</evidence>
<dbReference type="Proteomes" id="UP001162162">
    <property type="component" value="Unassembled WGS sequence"/>
</dbReference>
<organism evidence="1 2">
    <name type="scientific">Aromia moschata</name>
    <dbReference type="NCBI Taxonomy" id="1265417"/>
    <lineage>
        <taxon>Eukaryota</taxon>
        <taxon>Metazoa</taxon>
        <taxon>Ecdysozoa</taxon>
        <taxon>Arthropoda</taxon>
        <taxon>Hexapoda</taxon>
        <taxon>Insecta</taxon>
        <taxon>Pterygota</taxon>
        <taxon>Neoptera</taxon>
        <taxon>Endopterygota</taxon>
        <taxon>Coleoptera</taxon>
        <taxon>Polyphaga</taxon>
        <taxon>Cucujiformia</taxon>
        <taxon>Chrysomeloidea</taxon>
        <taxon>Cerambycidae</taxon>
        <taxon>Cerambycinae</taxon>
        <taxon>Callichromatini</taxon>
        <taxon>Aromia</taxon>
    </lineage>
</organism>
<accession>A0AAV8YEK6</accession>
<dbReference type="AlphaFoldDB" id="A0AAV8YEK6"/>
<sequence>MSGYEDKSRYWLGRQVKNKYPDRPITRSTVSKVECKLRDELHEDDFDTKVLFSEILMDRCNNKTIIKQSGIFKTNIFSDEATFWLNGSFDR</sequence>
<comment type="caution">
    <text evidence="1">The sequence shown here is derived from an EMBL/GenBank/DDBJ whole genome shotgun (WGS) entry which is preliminary data.</text>
</comment>
<reference evidence="1" key="1">
    <citation type="journal article" date="2023" name="Insect Mol. Biol.">
        <title>Genome sequencing provides insights into the evolution of gene families encoding plant cell wall-degrading enzymes in longhorned beetles.</title>
        <authorList>
            <person name="Shin N.R."/>
            <person name="Okamura Y."/>
            <person name="Kirsch R."/>
            <person name="Pauchet Y."/>
        </authorList>
    </citation>
    <scope>NUCLEOTIDE SEQUENCE</scope>
    <source>
        <strain evidence="1">AMC_N1</strain>
    </source>
</reference>